<dbReference type="EMBL" id="SRLO01001569">
    <property type="protein sequence ID" value="TNN36811.1"/>
    <property type="molecule type" value="Genomic_DNA"/>
</dbReference>
<evidence type="ECO:0000313" key="1">
    <source>
        <dbReference type="EMBL" id="TNN36811.1"/>
    </source>
</evidence>
<gene>
    <name evidence="1" type="ORF">EYF80_053031</name>
</gene>
<accession>A0A4Z2F7M3</accession>
<name>A0A4Z2F7M3_9TELE</name>
<dbReference type="AlphaFoldDB" id="A0A4Z2F7M3"/>
<sequence length="105" mass="10909">MSSFQKPLDHSVVPGMARRGSRQVFKWSCLSLWRSASAVTPFEASNGGTSTGNQLCSPEEGLLDHIPLVMPTHTDAHHHPSIAGAVVACGSRGGPCGGGANGWLS</sequence>
<reference evidence="1 2" key="1">
    <citation type="submission" date="2019-03" db="EMBL/GenBank/DDBJ databases">
        <title>First draft genome of Liparis tanakae, snailfish: a comprehensive survey of snailfish specific genes.</title>
        <authorList>
            <person name="Kim W."/>
            <person name="Song I."/>
            <person name="Jeong J.-H."/>
            <person name="Kim D."/>
            <person name="Kim S."/>
            <person name="Ryu S."/>
            <person name="Song J.Y."/>
            <person name="Lee S.K."/>
        </authorList>
    </citation>
    <scope>NUCLEOTIDE SEQUENCE [LARGE SCALE GENOMIC DNA]</scope>
    <source>
        <tissue evidence="1">Muscle</tissue>
    </source>
</reference>
<dbReference type="Proteomes" id="UP000314294">
    <property type="component" value="Unassembled WGS sequence"/>
</dbReference>
<proteinExistence type="predicted"/>
<comment type="caution">
    <text evidence="1">The sequence shown here is derived from an EMBL/GenBank/DDBJ whole genome shotgun (WGS) entry which is preliminary data.</text>
</comment>
<protein>
    <submittedName>
        <fullName evidence="1">Uncharacterized protein</fullName>
    </submittedName>
</protein>
<keyword evidence="2" id="KW-1185">Reference proteome</keyword>
<evidence type="ECO:0000313" key="2">
    <source>
        <dbReference type="Proteomes" id="UP000314294"/>
    </source>
</evidence>
<organism evidence="1 2">
    <name type="scientific">Liparis tanakae</name>
    <name type="common">Tanaka's snailfish</name>
    <dbReference type="NCBI Taxonomy" id="230148"/>
    <lineage>
        <taxon>Eukaryota</taxon>
        <taxon>Metazoa</taxon>
        <taxon>Chordata</taxon>
        <taxon>Craniata</taxon>
        <taxon>Vertebrata</taxon>
        <taxon>Euteleostomi</taxon>
        <taxon>Actinopterygii</taxon>
        <taxon>Neopterygii</taxon>
        <taxon>Teleostei</taxon>
        <taxon>Neoteleostei</taxon>
        <taxon>Acanthomorphata</taxon>
        <taxon>Eupercaria</taxon>
        <taxon>Perciformes</taxon>
        <taxon>Cottioidei</taxon>
        <taxon>Cottales</taxon>
        <taxon>Liparidae</taxon>
        <taxon>Liparis</taxon>
    </lineage>
</organism>